<keyword evidence="1" id="KW-0328">Glycosyltransferase</keyword>
<dbReference type="GO" id="GO:0016757">
    <property type="term" value="F:glycosyltransferase activity"/>
    <property type="evidence" value="ECO:0007669"/>
    <property type="project" value="UniProtKB-KW"/>
</dbReference>
<organism evidence="5">
    <name type="scientific">uncultured Solirubrobacteraceae bacterium</name>
    <dbReference type="NCBI Taxonomy" id="1162706"/>
    <lineage>
        <taxon>Bacteria</taxon>
        <taxon>Bacillati</taxon>
        <taxon>Actinomycetota</taxon>
        <taxon>Thermoleophilia</taxon>
        <taxon>Solirubrobacterales</taxon>
        <taxon>Solirubrobacteraceae</taxon>
        <taxon>environmental samples</taxon>
    </lineage>
</organism>
<dbReference type="PANTHER" id="PTHR12526">
    <property type="entry name" value="GLYCOSYLTRANSFERASE"/>
    <property type="match status" value="1"/>
</dbReference>
<evidence type="ECO:0000259" key="4">
    <source>
        <dbReference type="Pfam" id="PF13439"/>
    </source>
</evidence>
<name>A0A6J4S296_9ACTN</name>
<accession>A0A6J4S296</accession>
<dbReference type="Pfam" id="PF13439">
    <property type="entry name" value="Glyco_transf_4"/>
    <property type="match status" value="1"/>
</dbReference>
<gene>
    <name evidence="5" type="ORF">AVDCRST_MAG38-2449</name>
</gene>
<feature type="domain" description="Glycosyl transferase family 1" evidence="3">
    <location>
        <begin position="214"/>
        <end position="368"/>
    </location>
</feature>
<protein>
    <submittedName>
        <fullName evidence="5">Glycosyl transferase, group 1</fullName>
    </submittedName>
</protein>
<feature type="domain" description="Glycosyltransferase subfamily 4-like N-terminal" evidence="4">
    <location>
        <begin position="22"/>
        <end position="197"/>
    </location>
</feature>
<evidence type="ECO:0000256" key="2">
    <source>
        <dbReference type="ARBA" id="ARBA00022679"/>
    </source>
</evidence>
<dbReference type="Pfam" id="PF00534">
    <property type="entry name" value="Glycos_transf_1"/>
    <property type="match status" value="1"/>
</dbReference>
<reference evidence="5" key="1">
    <citation type="submission" date="2020-02" db="EMBL/GenBank/DDBJ databases">
        <authorList>
            <person name="Meier V. D."/>
        </authorList>
    </citation>
    <scope>NUCLEOTIDE SEQUENCE</scope>
    <source>
        <strain evidence="5">AVDCRST_MAG38</strain>
    </source>
</reference>
<sequence>MRIAMVSEHASPLAVLGGVDAGGQNVHVAALAAALARRGCDVVVHTRRDDPAPARRVALCPGVEVDHVDAGPPSQVPKDDLLPHMAAFAEQLREAWAEERPDVVHSHFWMSGLAAVAAAEDLGIPVVHTFHALGTVKRRHQGARDTSPARRIALERDLARRVDSIVATCTDEVVELQALGAPADIIDVVPCGVDRSRFTPDGPVAERVPGRQRLVAACRLVERKGLGDLLEALAALPGVELHVAGGPDASQLPLDPEAERLRGLARRLGVEDRLKLHGRVSRQEMPALLRSADVVVCAPWYEPFGIVPLEAMACGRPVVATAVGGQIDSVADGVTGALVAPRDPAALAGAIGALLADADRRGAFGRAGVRRVRRLYGFDTIAAATQDVYEEVVARAGALAADREALA</sequence>
<dbReference type="PANTHER" id="PTHR12526:SF635">
    <property type="entry name" value="GLYCOSYL TRANSFERASE GROUP 1"/>
    <property type="match status" value="1"/>
</dbReference>
<dbReference type="EMBL" id="CADCVJ010000205">
    <property type="protein sequence ID" value="CAA9487947.1"/>
    <property type="molecule type" value="Genomic_DNA"/>
</dbReference>
<evidence type="ECO:0000259" key="3">
    <source>
        <dbReference type="Pfam" id="PF00534"/>
    </source>
</evidence>
<evidence type="ECO:0000313" key="5">
    <source>
        <dbReference type="EMBL" id="CAA9487947.1"/>
    </source>
</evidence>
<dbReference type="Gene3D" id="3.40.50.2000">
    <property type="entry name" value="Glycogen Phosphorylase B"/>
    <property type="match status" value="2"/>
</dbReference>
<dbReference type="AlphaFoldDB" id="A0A6J4S296"/>
<dbReference type="SUPFAM" id="SSF53756">
    <property type="entry name" value="UDP-Glycosyltransferase/glycogen phosphorylase"/>
    <property type="match status" value="1"/>
</dbReference>
<dbReference type="InterPro" id="IPR001296">
    <property type="entry name" value="Glyco_trans_1"/>
</dbReference>
<keyword evidence="2 5" id="KW-0808">Transferase</keyword>
<dbReference type="InterPro" id="IPR028098">
    <property type="entry name" value="Glyco_trans_4-like_N"/>
</dbReference>
<proteinExistence type="predicted"/>
<evidence type="ECO:0000256" key="1">
    <source>
        <dbReference type="ARBA" id="ARBA00022676"/>
    </source>
</evidence>